<dbReference type="InterPro" id="IPR013328">
    <property type="entry name" value="6PGD_dom2"/>
</dbReference>
<dbReference type="RefSeq" id="WP_182484910.1">
    <property type="nucleotide sequence ID" value="NZ_JACGWU010000005.1"/>
</dbReference>
<evidence type="ECO:0000313" key="4">
    <source>
        <dbReference type="Proteomes" id="UP000524237"/>
    </source>
</evidence>
<dbReference type="Gene3D" id="1.10.1040.10">
    <property type="entry name" value="N-(1-d-carboxylethyl)-l-norvaline Dehydrogenase, domain 2"/>
    <property type="match status" value="1"/>
</dbReference>
<dbReference type="Proteomes" id="UP000524237">
    <property type="component" value="Unassembled WGS sequence"/>
</dbReference>
<dbReference type="Pfam" id="PF03446">
    <property type="entry name" value="NAD_binding_2"/>
    <property type="match status" value="1"/>
</dbReference>
<sequence length="264" mass="27782">MTKNIKVAIIGHGEAGSLIAGGLAAAGLEVVGFDPATPANPTVPLTDTIEEAVAGADLVLSINSSRVAATIAEQVAPLLGPGALFADLNTGTPAIKKRMAAVFPDGVFVDVAIMRPVPGLAEKVPLGVAGTGAKKFIELLTPFGLDLEYVSEVPGEAAARKLIRSILAKGMAGVIIDTLWAAESMGLQDWAYEEILREFDSSSAATAKRYLSGTAQHVKRRQIEMLDVVEMLNESGYESTMIGPIEFNYGRILHGKKIPFSKLP</sequence>
<protein>
    <submittedName>
        <fullName evidence="3">3-hydroxyisobutyrate dehydrogenase-like beta-hydroxyacid dehydrogenase</fullName>
    </submittedName>
</protein>
<evidence type="ECO:0000259" key="2">
    <source>
        <dbReference type="Pfam" id="PF09130"/>
    </source>
</evidence>
<reference evidence="3 4" key="1">
    <citation type="submission" date="2020-07" db="EMBL/GenBank/DDBJ databases">
        <title>Sequencing the genomes of 1000 actinobacteria strains.</title>
        <authorList>
            <person name="Klenk H.-P."/>
        </authorList>
    </citation>
    <scope>NUCLEOTIDE SEQUENCE [LARGE SCALE GENOMIC DNA]</scope>
    <source>
        <strain evidence="3 4">DSM 23737</strain>
    </source>
</reference>
<feature type="domain" description="6-phosphogluconate dehydrogenase NADP-binding" evidence="1">
    <location>
        <begin position="6"/>
        <end position="101"/>
    </location>
</feature>
<dbReference type="InterPro" id="IPR015814">
    <property type="entry name" value="Pgluconate_DH_NAD-bd_C"/>
</dbReference>
<keyword evidence="4" id="KW-1185">Reference proteome</keyword>
<dbReference type="AlphaFoldDB" id="A0A7W3PPN4"/>
<evidence type="ECO:0000313" key="3">
    <source>
        <dbReference type="EMBL" id="MBA8829471.1"/>
    </source>
</evidence>
<dbReference type="InterPro" id="IPR008927">
    <property type="entry name" value="6-PGluconate_DH-like_C_sf"/>
</dbReference>
<name>A0A7W3PPN4_9MICO</name>
<dbReference type="InterPro" id="IPR006115">
    <property type="entry name" value="6PGDH_NADP-bd"/>
</dbReference>
<proteinExistence type="predicted"/>
<gene>
    <name evidence="3" type="ORF">FB555_001580</name>
</gene>
<dbReference type="InterPro" id="IPR036291">
    <property type="entry name" value="NAD(P)-bd_dom_sf"/>
</dbReference>
<accession>A0A7W3PPN4</accession>
<organism evidence="3 4">
    <name type="scientific">Alpinimonas psychrophila</name>
    <dbReference type="NCBI Taxonomy" id="748908"/>
    <lineage>
        <taxon>Bacteria</taxon>
        <taxon>Bacillati</taxon>
        <taxon>Actinomycetota</taxon>
        <taxon>Actinomycetes</taxon>
        <taxon>Micrococcales</taxon>
        <taxon>Microbacteriaceae</taxon>
        <taxon>Alpinimonas</taxon>
    </lineage>
</organism>
<dbReference type="SUPFAM" id="SSF51735">
    <property type="entry name" value="NAD(P)-binding Rossmann-fold domains"/>
    <property type="match status" value="1"/>
</dbReference>
<comment type="caution">
    <text evidence="3">The sequence shown here is derived from an EMBL/GenBank/DDBJ whole genome shotgun (WGS) entry which is preliminary data.</text>
</comment>
<dbReference type="SUPFAM" id="SSF48179">
    <property type="entry name" value="6-phosphogluconate dehydrogenase C-terminal domain-like"/>
    <property type="match status" value="1"/>
</dbReference>
<dbReference type="Gene3D" id="3.40.50.720">
    <property type="entry name" value="NAD(P)-binding Rossmann-like Domain"/>
    <property type="match status" value="1"/>
</dbReference>
<feature type="domain" description="Phosphogluconate dehydrogenase NAD-binding putative C-terminal" evidence="2">
    <location>
        <begin position="182"/>
        <end position="242"/>
    </location>
</feature>
<evidence type="ECO:0000259" key="1">
    <source>
        <dbReference type="Pfam" id="PF03446"/>
    </source>
</evidence>
<dbReference type="EMBL" id="JACGWU010000005">
    <property type="protein sequence ID" value="MBA8829471.1"/>
    <property type="molecule type" value="Genomic_DNA"/>
</dbReference>
<dbReference type="GO" id="GO:0050661">
    <property type="term" value="F:NADP binding"/>
    <property type="evidence" value="ECO:0007669"/>
    <property type="project" value="InterPro"/>
</dbReference>
<dbReference type="Pfam" id="PF09130">
    <property type="entry name" value="DUF1932"/>
    <property type="match status" value="1"/>
</dbReference>